<gene>
    <name evidence="2" type="ORF">SDRG_03469</name>
</gene>
<evidence type="ECO:0000313" key="3">
    <source>
        <dbReference type="Proteomes" id="UP000030762"/>
    </source>
</evidence>
<dbReference type="Pfam" id="PF00085">
    <property type="entry name" value="Thioredoxin"/>
    <property type="match status" value="1"/>
</dbReference>
<dbReference type="eggNOG" id="KOG0907">
    <property type="taxonomic scope" value="Eukaryota"/>
</dbReference>
<dbReference type="RefSeq" id="XP_008607325.1">
    <property type="nucleotide sequence ID" value="XM_008609103.1"/>
</dbReference>
<dbReference type="PROSITE" id="PS51352">
    <property type="entry name" value="THIOREDOXIN_2"/>
    <property type="match status" value="1"/>
</dbReference>
<dbReference type="InterPro" id="IPR036249">
    <property type="entry name" value="Thioredoxin-like_sf"/>
</dbReference>
<reference evidence="2 3" key="1">
    <citation type="submission" date="2012-04" db="EMBL/GenBank/DDBJ databases">
        <title>The Genome Sequence of Saprolegnia declina VS20.</title>
        <authorList>
            <consortium name="The Broad Institute Genome Sequencing Platform"/>
            <person name="Russ C."/>
            <person name="Nusbaum C."/>
            <person name="Tyler B."/>
            <person name="van West P."/>
            <person name="Dieguez-Uribeondo J."/>
            <person name="de Bruijn I."/>
            <person name="Tripathy S."/>
            <person name="Jiang R."/>
            <person name="Young S.K."/>
            <person name="Zeng Q."/>
            <person name="Gargeya S."/>
            <person name="Fitzgerald M."/>
            <person name="Haas B."/>
            <person name="Abouelleil A."/>
            <person name="Alvarado L."/>
            <person name="Arachchi H.M."/>
            <person name="Berlin A."/>
            <person name="Chapman S.B."/>
            <person name="Goldberg J."/>
            <person name="Griggs A."/>
            <person name="Gujja S."/>
            <person name="Hansen M."/>
            <person name="Howarth C."/>
            <person name="Imamovic A."/>
            <person name="Larimer J."/>
            <person name="McCowen C."/>
            <person name="Montmayeur A."/>
            <person name="Murphy C."/>
            <person name="Neiman D."/>
            <person name="Pearson M."/>
            <person name="Priest M."/>
            <person name="Roberts A."/>
            <person name="Saif S."/>
            <person name="Shea T."/>
            <person name="Sisk P."/>
            <person name="Sykes S."/>
            <person name="Wortman J."/>
            <person name="Nusbaum C."/>
            <person name="Birren B."/>
        </authorList>
    </citation>
    <scope>NUCLEOTIDE SEQUENCE [LARGE SCALE GENOMIC DNA]</scope>
    <source>
        <strain evidence="2 3">VS20</strain>
    </source>
</reference>
<keyword evidence="3" id="KW-1185">Reference proteome</keyword>
<proteinExistence type="predicted"/>
<dbReference type="InterPro" id="IPR013766">
    <property type="entry name" value="Thioredoxin_domain"/>
</dbReference>
<dbReference type="InParanoid" id="T0QMD6"/>
<dbReference type="AlphaFoldDB" id="T0QMD6"/>
<dbReference type="PANTHER" id="PTHR10438">
    <property type="entry name" value="THIOREDOXIN"/>
    <property type="match status" value="1"/>
</dbReference>
<dbReference type="VEuPathDB" id="FungiDB:SDRG_03469"/>
<dbReference type="InterPro" id="IPR050620">
    <property type="entry name" value="Thioredoxin_H-type-like"/>
</dbReference>
<feature type="domain" description="Thioredoxin" evidence="1">
    <location>
        <begin position="1"/>
        <end position="106"/>
    </location>
</feature>
<dbReference type="SUPFAM" id="SSF52833">
    <property type="entry name" value="Thioredoxin-like"/>
    <property type="match status" value="1"/>
</dbReference>
<evidence type="ECO:0000259" key="1">
    <source>
        <dbReference type="PROSITE" id="PS51352"/>
    </source>
</evidence>
<accession>T0QMD6</accession>
<dbReference type="Proteomes" id="UP000030762">
    <property type="component" value="Unassembled WGS sequence"/>
</dbReference>
<dbReference type="OrthoDB" id="2121326at2759"/>
<dbReference type="CDD" id="cd02947">
    <property type="entry name" value="TRX_family"/>
    <property type="match status" value="1"/>
</dbReference>
<evidence type="ECO:0000313" key="2">
    <source>
        <dbReference type="EMBL" id="EQC39264.1"/>
    </source>
</evidence>
<organism evidence="2 3">
    <name type="scientific">Saprolegnia diclina (strain VS20)</name>
    <dbReference type="NCBI Taxonomy" id="1156394"/>
    <lineage>
        <taxon>Eukaryota</taxon>
        <taxon>Sar</taxon>
        <taxon>Stramenopiles</taxon>
        <taxon>Oomycota</taxon>
        <taxon>Saprolegniomycetes</taxon>
        <taxon>Saprolegniales</taxon>
        <taxon>Saprolegniaceae</taxon>
        <taxon>Saprolegnia</taxon>
    </lineage>
</organism>
<dbReference type="GeneID" id="19944196"/>
<dbReference type="Gene3D" id="3.40.30.10">
    <property type="entry name" value="Glutaredoxin"/>
    <property type="match status" value="1"/>
</dbReference>
<dbReference type="OMA" id="GNCKLVH"/>
<protein>
    <recommendedName>
        <fullName evidence="1">Thioredoxin domain-containing protein</fullName>
    </recommendedName>
</protein>
<dbReference type="STRING" id="1156394.T0QMD6"/>
<name>T0QMD6_SAPDV</name>
<dbReference type="PANTHER" id="PTHR10438:SF463">
    <property type="entry name" value="THIOREDOXIN"/>
    <property type="match status" value="1"/>
</dbReference>
<dbReference type="EMBL" id="JH767139">
    <property type="protein sequence ID" value="EQC39264.1"/>
    <property type="molecule type" value="Genomic_DNA"/>
</dbReference>
<sequence length="106" mass="11870">MSALVLIESEEHFAKLIDAENVTVVMFSAPWCGNCKLVHSKLVKLAKELTDVTFAKFDTTQFEELAMDLNVSALPTFNIYKSGAILKDYTGSKWEKIDELIRAALI</sequence>